<keyword evidence="3" id="KW-0274">FAD</keyword>
<dbReference type="PANTHER" id="PTHR43557:SF2">
    <property type="entry name" value="RIESKE DOMAIN-CONTAINING PROTEIN-RELATED"/>
    <property type="match status" value="1"/>
</dbReference>
<dbReference type="SUPFAM" id="SSF51905">
    <property type="entry name" value="FAD/NAD(P)-binding domain"/>
    <property type="match status" value="1"/>
</dbReference>
<evidence type="ECO:0000256" key="4">
    <source>
        <dbReference type="ARBA" id="ARBA00023002"/>
    </source>
</evidence>
<protein>
    <submittedName>
        <fullName evidence="7">FAD-dependent oxidoreductase</fullName>
    </submittedName>
</protein>
<accession>A0ABV1RF51</accession>
<evidence type="ECO:0000313" key="7">
    <source>
        <dbReference type="EMBL" id="MER2491332.1"/>
    </source>
</evidence>
<gene>
    <name evidence="7" type="ORF">ABS311_05490</name>
</gene>
<evidence type="ECO:0000259" key="5">
    <source>
        <dbReference type="Pfam" id="PF07992"/>
    </source>
</evidence>
<dbReference type="InterPro" id="IPR028202">
    <property type="entry name" value="Reductase_C"/>
</dbReference>
<evidence type="ECO:0000256" key="3">
    <source>
        <dbReference type="ARBA" id="ARBA00022827"/>
    </source>
</evidence>
<dbReference type="InterPro" id="IPR050446">
    <property type="entry name" value="FAD-oxidoreductase/Apoptosis"/>
</dbReference>
<reference evidence="7 8" key="1">
    <citation type="submission" date="2024-06" db="EMBL/GenBank/DDBJ databases">
        <authorList>
            <person name="Chen R.Y."/>
        </authorList>
    </citation>
    <scope>NUCLEOTIDE SEQUENCE [LARGE SCALE GENOMIC DNA]</scope>
    <source>
        <strain evidence="7 8">D2</strain>
    </source>
</reference>
<dbReference type="InterPro" id="IPR036188">
    <property type="entry name" value="FAD/NAD-bd_sf"/>
</dbReference>
<dbReference type="SUPFAM" id="SSF55424">
    <property type="entry name" value="FAD/NAD-linked reductases, dimerisation (C-terminal) domain"/>
    <property type="match status" value="1"/>
</dbReference>
<organism evidence="7 8">
    <name type="scientific">Catenovulum sediminis</name>
    <dbReference type="NCBI Taxonomy" id="1740262"/>
    <lineage>
        <taxon>Bacteria</taxon>
        <taxon>Pseudomonadati</taxon>
        <taxon>Pseudomonadota</taxon>
        <taxon>Gammaproteobacteria</taxon>
        <taxon>Alteromonadales</taxon>
        <taxon>Alteromonadaceae</taxon>
        <taxon>Catenovulum</taxon>
    </lineage>
</organism>
<proteinExistence type="predicted"/>
<dbReference type="Pfam" id="PF07992">
    <property type="entry name" value="Pyr_redox_2"/>
    <property type="match status" value="1"/>
</dbReference>
<keyword evidence="2" id="KW-0285">Flavoprotein</keyword>
<dbReference type="RefSeq" id="WP_350400995.1">
    <property type="nucleotide sequence ID" value="NZ_JBELOE010000110.1"/>
</dbReference>
<evidence type="ECO:0000256" key="1">
    <source>
        <dbReference type="ARBA" id="ARBA00001974"/>
    </source>
</evidence>
<comment type="caution">
    <text evidence="7">The sequence shown here is derived from an EMBL/GenBank/DDBJ whole genome shotgun (WGS) entry which is preliminary data.</text>
</comment>
<dbReference type="Proteomes" id="UP001467690">
    <property type="component" value="Unassembled WGS sequence"/>
</dbReference>
<keyword evidence="8" id="KW-1185">Reference proteome</keyword>
<dbReference type="InterPro" id="IPR023753">
    <property type="entry name" value="FAD/NAD-binding_dom"/>
</dbReference>
<feature type="domain" description="Reductase C-terminal" evidence="6">
    <location>
        <begin position="330"/>
        <end position="413"/>
    </location>
</feature>
<dbReference type="Pfam" id="PF14759">
    <property type="entry name" value="Reductase_C"/>
    <property type="match status" value="1"/>
</dbReference>
<name>A0ABV1RF51_9ALTE</name>
<dbReference type="InterPro" id="IPR016156">
    <property type="entry name" value="FAD/NAD-linked_Rdtase_dimer_sf"/>
</dbReference>
<dbReference type="Gene3D" id="3.50.50.60">
    <property type="entry name" value="FAD/NAD(P)-binding domain"/>
    <property type="match status" value="2"/>
</dbReference>
<dbReference type="PRINTS" id="PR00368">
    <property type="entry name" value="FADPNR"/>
</dbReference>
<dbReference type="Gene3D" id="3.30.390.30">
    <property type="match status" value="1"/>
</dbReference>
<dbReference type="PANTHER" id="PTHR43557">
    <property type="entry name" value="APOPTOSIS-INDUCING FACTOR 1"/>
    <property type="match status" value="1"/>
</dbReference>
<sequence>MSDSLNNDQTCVVIGASHAGVNFAFALRKAGWLGRIKLYDVDPVLPYHRPPLSKAYLTSSDGIEKNALKPAQSYDKESIELNLGVKVESINRADKNILLADGQTQAYDKLVIASGARPFMPPVKGLDTASHLYPLRTAADVSNIKAAFEQSEKKRVVVIGGGYIGLETAASLKKLGASCVTVLERESRILARVTAPEMSAFFEKLHAQNGVNILTGKNVSEIITEQSVNQVVCDDGQMYEADLIIVGVGIRVNTELAAQAGLEIENGIKVDHCARTNDPDIYAVGDCSFHHNPHYKRFIRLESVQNAVDQAKVAAASVCGKEITYDTIPWFWSDQYDVKLQMVGLSQGYNNLVVRQEGDADNKFSVWYFNDDTLLSVDAVNNAKAYVIGTKFIKSGDKLDKQKLADASVEFKPANLLSV</sequence>
<keyword evidence="4" id="KW-0560">Oxidoreductase</keyword>
<comment type="cofactor">
    <cofactor evidence="1">
        <name>FAD</name>
        <dbReference type="ChEBI" id="CHEBI:57692"/>
    </cofactor>
</comment>
<evidence type="ECO:0000259" key="6">
    <source>
        <dbReference type="Pfam" id="PF14759"/>
    </source>
</evidence>
<dbReference type="PRINTS" id="PR00411">
    <property type="entry name" value="PNDRDTASEI"/>
</dbReference>
<evidence type="ECO:0000256" key="2">
    <source>
        <dbReference type="ARBA" id="ARBA00022630"/>
    </source>
</evidence>
<feature type="domain" description="FAD/NAD(P)-binding" evidence="5">
    <location>
        <begin position="11"/>
        <end position="311"/>
    </location>
</feature>
<dbReference type="EMBL" id="JBELOE010000110">
    <property type="protein sequence ID" value="MER2491332.1"/>
    <property type="molecule type" value="Genomic_DNA"/>
</dbReference>
<evidence type="ECO:0000313" key="8">
    <source>
        <dbReference type="Proteomes" id="UP001467690"/>
    </source>
</evidence>